<dbReference type="EMBL" id="CP050296">
    <property type="protein sequence ID" value="QND59570.1"/>
    <property type="molecule type" value="Genomic_DNA"/>
</dbReference>
<dbReference type="Pfam" id="PF04993">
    <property type="entry name" value="TfoX_N"/>
    <property type="match status" value="1"/>
</dbReference>
<dbReference type="Gene3D" id="3.30.1460.30">
    <property type="entry name" value="YgaC/TfoX-N like chaperone"/>
    <property type="match status" value="1"/>
</dbReference>
<accession>A0A7G6SYI8</accession>
<organism evidence="2 3">
    <name type="scientific">Mesorhizobium huakuii</name>
    <dbReference type="NCBI Taxonomy" id="28104"/>
    <lineage>
        <taxon>Bacteria</taxon>
        <taxon>Pseudomonadati</taxon>
        <taxon>Pseudomonadota</taxon>
        <taxon>Alphaproteobacteria</taxon>
        <taxon>Hyphomicrobiales</taxon>
        <taxon>Phyllobacteriaceae</taxon>
        <taxon>Mesorhizobium</taxon>
    </lineage>
</organism>
<name>A0A7G6SYI8_9HYPH</name>
<evidence type="ECO:0000313" key="2">
    <source>
        <dbReference type="EMBL" id="QND59570.1"/>
    </source>
</evidence>
<evidence type="ECO:0000259" key="1">
    <source>
        <dbReference type="Pfam" id="PF04993"/>
    </source>
</evidence>
<sequence length="130" mass="13935">MASMAKSVIKTSAASDPMVERLRAALGQHAFTEQKMFGGTCFMLNGNMLIGTSKRGLLVRVGKAAHAEAATRPHARPMEMGGRSMEGYVHVAPEGTATETDLAGWLDRALTFVETLPPKSKPAKVAKRHT</sequence>
<dbReference type="Proteomes" id="UP000515465">
    <property type="component" value="Chromosome"/>
</dbReference>
<proteinExistence type="predicted"/>
<evidence type="ECO:0000313" key="3">
    <source>
        <dbReference type="Proteomes" id="UP000515465"/>
    </source>
</evidence>
<reference evidence="3" key="1">
    <citation type="journal article" date="2020" name="Mol. Plant Microbe">
        <title>Rhizobial microsymbionts of the narrowly endemic Oxytropis species growing in Kamchatka are characterized by significant genetic diversity and possess a set of genes that are associated with T3SS and T6SS secretion systems and can affect the development of symbiosis.</title>
        <authorList>
            <person name="Safronova V."/>
            <person name="Guro P."/>
            <person name="Sazanova A."/>
            <person name="Kuznetsova I."/>
            <person name="Belimov A."/>
            <person name="Yakubov V."/>
            <person name="Chirak E."/>
            <person name="Afonin A."/>
            <person name="Gogolev Y."/>
            <person name="Andronov E."/>
            <person name="Tikhonovich I."/>
        </authorList>
    </citation>
    <scope>NUCLEOTIDE SEQUENCE [LARGE SCALE GENOMIC DNA]</scope>
    <source>
        <strain evidence="3">583</strain>
    </source>
</reference>
<dbReference type="SUPFAM" id="SSF159894">
    <property type="entry name" value="YgaC/TfoX-N like"/>
    <property type="match status" value="1"/>
</dbReference>
<dbReference type="AlphaFoldDB" id="A0A7G6SYI8"/>
<protein>
    <submittedName>
        <fullName evidence="2">TfoX/Sxy family protein</fullName>
    </submittedName>
</protein>
<dbReference type="InterPro" id="IPR007076">
    <property type="entry name" value="TfoX_N"/>
</dbReference>
<gene>
    <name evidence="2" type="ORF">HB778_25600</name>
</gene>
<feature type="domain" description="TfoX N-terminal" evidence="1">
    <location>
        <begin position="30"/>
        <end position="112"/>
    </location>
</feature>